<dbReference type="RefSeq" id="WP_141561847.1">
    <property type="nucleotide sequence ID" value="NZ_FLRH01000004.1"/>
</dbReference>
<feature type="chain" id="PRO_5008384311" description="Secreted protein" evidence="1">
    <location>
        <begin position="31"/>
        <end position="111"/>
    </location>
</feature>
<protein>
    <recommendedName>
        <fullName evidence="4">Secreted protein</fullName>
    </recommendedName>
</protein>
<sequence length="111" mass="11350">MKLRRITMSAVAGVAIAGGLVAVSASPAAATPQSCSHAKYSASAAVAICNSGTGNFRSVVSCQYSPYEGATRYVNGYGPWKAAGSGSPSYSYCPTVNGVYSYYKSDGIQIS</sequence>
<organism evidence="2 3">
    <name type="scientific">Micromonospora sediminicola</name>
    <dbReference type="NCBI Taxonomy" id="946078"/>
    <lineage>
        <taxon>Bacteria</taxon>
        <taxon>Bacillati</taxon>
        <taxon>Actinomycetota</taxon>
        <taxon>Actinomycetes</taxon>
        <taxon>Micromonosporales</taxon>
        <taxon>Micromonosporaceae</taxon>
        <taxon>Micromonospora</taxon>
    </lineage>
</organism>
<feature type="signal peptide" evidence="1">
    <location>
        <begin position="1"/>
        <end position="30"/>
    </location>
</feature>
<dbReference type="AlphaFoldDB" id="A0A1A9BIS1"/>
<accession>A0A1A9BIS1</accession>
<gene>
    <name evidence="2" type="ORF">GA0070622_5966</name>
</gene>
<dbReference type="STRING" id="946078.GA0070622_5966"/>
<keyword evidence="3" id="KW-1185">Reference proteome</keyword>
<evidence type="ECO:0000256" key="1">
    <source>
        <dbReference type="SAM" id="SignalP"/>
    </source>
</evidence>
<reference evidence="3" key="1">
    <citation type="submission" date="2016-06" db="EMBL/GenBank/DDBJ databases">
        <authorList>
            <person name="Varghese N."/>
            <person name="Submissions Spin"/>
        </authorList>
    </citation>
    <scope>NUCLEOTIDE SEQUENCE [LARGE SCALE GENOMIC DNA]</scope>
    <source>
        <strain evidence="3">DSM 45794</strain>
    </source>
</reference>
<dbReference type="EMBL" id="FLRH01000004">
    <property type="protein sequence ID" value="SBT68854.1"/>
    <property type="molecule type" value="Genomic_DNA"/>
</dbReference>
<evidence type="ECO:0008006" key="4">
    <source>
        <dbReference type="Google" id="ProtNLM"/>
    </source>
</evidence>
<name>A0A1A9BIS1_9ACTN</name>
<proteinExistence type="predicted"/>
<dbReference type="Proteomes" id="UP000199558">
    <property type="component" value="Unassembled WGS sequence"/>
</dbReference>
<evidence type="ECO:0000313" key="3">
    <source>
        <dbReference type="Proteomes" id="UP000199558"/>
    </source>
</evidence>
<evidence type="ECO:0000313" key="2">
    <source>
        <dbReference type="EMBL" id="SBT68854.1"/>
    </source>
</evidence>
<dbReference type="OrthoDB" id="4235781at2"/>
<keyword evidence="1" id="KW-0732">Signal</keyword>